<dbReference type="AlphaFoldDB" id="A0A1M5XCM6"/>
<dbReference type="Proteomes" id="UP000184139">
    <property type="component" value="Unassembled WGS sequence"/>
</dbReference>
<dbReference type="EMBL" id="FQXS01000019">
    <property type="protein sequence ID" value="SHH97550.1"/>
    <property type="molecule type" value="Genomic_DNA"/>
</dbReference>
<dbReference type="RefSeq" id="WP_073377337.1">
    <property type="nucleotide sequence ID" value="NZ_FQXS01000019.1"/>
</dbReference>
<proteinExistence type="predicted"/>
<accession>A0A1M5XCM6</accession>
<gene>
    <name evidence="1" type="ORF">SAMN02745124_02957</name>
</gene>
<name>A0A1M5XCM6_9BACT</name>
<evidence type="ECO:0000313" key="1">
    <source>
        <dbReference type="EMBL" id="SHH97550.1"/>
    </source>
</evidence>
<keyword evidence="2" id="KW-1185">Reference proteome</keyword>
<evidence type="ECO:0008006" key="3">
    <source>
        <dbReference type="Google" id="ProtNLM"/>
    </source>
</evidence>
<dbReference type="STRING" id="1121409.SAMN02745124_02957"/>
<protein>
    <recommendedName>
        <fullName evidence="3">Transposase zinc-ribbon domain-containing protein</fullName>
    </recommendedName>
</protein>
<reference evidence="1 2" key="1">
    <citation type="submission" date="2016-11" db="EMBL/GenBank/DDBJ databases">
        <authorList>
            <person name="Jaros S."/>
            <person name="Januszkiewicz K."/>
            <person name="Wedrychowicz H."/>
        </authorList>
    </citation>
    <scope>NUCLEOTIDE SEQUENCE [LARGE SCALE GENOMIC DNA]</scope>
    <source>
        <strain evidence="1 2">DSM 9705</strain>
    </source>
</reference>
<evidence type="ECO:0000313" key="2">
    <source>
        <dbReference type="Proteomes" id="UP000184139"/>
    </source>
</evidence>
<organism evidence="1 2">
    <name type="scientific">Desulfofustis glycolicus DSM 9705</name>
    <dbReference type="NCBI Taxonomy" id="1121409"/>
    <lineage>
        <taxon>Bacteria</taxon>
        <taxon>Pseudomonadati</taxon>
        <taxon>Thermodesulfobacteriota</taxon>
        <taxon>Desulfobulbia</taxon>
        <taxon>Desulfobulbales</taxon>
        <taxon>Desulfocapsaceae</taxon>
        <taxon>Desulfofustis</taxon>
    </lineage>
</organism>
<sequence>MQQATPLLDDQNRWSALLRDETWCTNHLFLLRWPQEFICPACGRSGGRRSPAARVTCRYCGKTTSITTGTLLHGTKKPLSLWLQGLWWLSALPQQLTGKTLQRHLGLKSYQTAWSWLKTLRRAMRDADRQRCSGTIEVDCGFINFDSDETQGRALLAVVEVEPKNRMTGRLHLAHCAIPTPQLLVAFIENTTEPGSTLLAPDRPLFALSSRPNRLYLVETGCTSQERAREVIDRCCARFRQQQGPKCSPGRLQEHLDEFCFRNNSALSANRRLIFDRLVEAVLLIDGDIRQPVPGEPLLAGGLP</sequence>
<dbReference type="OrthoDB" id="5417360at2"/>